<dbReference type="PANTHER" id="PTHR11946:SF71">
    <property type="entry name" value="VALINE--TRNA LIGASE, MITOCHONDRIAL"/>
    <property type="match status" value="1"/>
</dbReference>
<keyword evidence="5" id="KW-0648">Protein biosynthesis</keyword>
<dbReference type="SUPFAM" id="SSF47323">
    <property type="entry name" value="Anticodon-binding domain of a subclass of class I aminoacyl-tRNA synthetases"/>
    <property type="match status" value="1"/>
</dbReference>
<evidence type="ECO:0000256" key="5">
    <source>
        <dbReference type="ARBA" id="ARBA00022917"/>
    </source>
</evidence>
<keyword evidence="4" id="KW-0067">ATP-binding</keyword>
<accession>A0A7L3V0E1</accession>
<comment type="caution">
    <text evidence="9">The sequence shown here is derived from an EMBL/GenBank/DDBJ whole genome shotgun (WGS) entry which is preliminary data.</text>
</comment>
<gene>
    <name evidence="9" type="primary">Vars2_1</name>
    <name evidence="9" type="ORF">MOLATE_R17739</name>
</gene>
<dbReference type="Proteomes" id="UP000553862">
    <property type="component" value="Unassembled WGS sequence"/>
</dbReference>
<evidence type="ECO:0000256" key="6">
    <source>
        <dbReference type="ARBA" id="ARBA00023146"/>
    </source>
</evidence>
<keyword evidence="2" id="KW-0436">Ligase</keyword>
<dbReference type="InterPro" id="IPR013155">
    <property type="entry name" value="M/V/L/I-tRNA-synth_anticd-bd"/>
</dbReference>
<sequence>QSRQFPQGIPECGADALRLALSSHNAHGPEIRVGVASVLAQRRFCNKIWNALGFVLRAGQGQPGEPPRAPEEVLPEAPMDRWLLARLAGAVAECGRRLEALEVHGAVAAVQSFWLRSFCDVYLVRGPQKC</sequence>
<dbReference type="EMBL" id="VZUF01139267">
    <property type="protein sequence ID" value="NXV57898.1"/>
    <property type="molecule type" value="Genomic_DNA"/>
</dbReference>
<evidence type="ECO:0000256" key="2">
    <source>
        <dbReference type="ARBA" id="ARBA00022598"/>
    </source>
</evidence>
<evidence type="ECO:0000313" key="9">
    <source>
        <dbReference type="EMBL" id="NXV57898.1"/>
    </source>
</evidence>
<dbReference type="GO" id="GO:0005829">
    <property type="term" value="C:cytosol"/>
    <property type="evidence" value="ECO:0007669"/>
    <property type="project" value="TreeGrafter"/>
</dbReference>
<name>A0A7L3V0E1_MOLAT</name>
<evidence type="ECO:0000313" key="10">
    <source>
        <dbReference type="Proteomes" id="UP000553862"/>
    </source>
</evidence>
<dbReference type="AlphaFoldDB" id="A0A7L3V0E1"/>
<feature type="non-terminal residue" evidence="9">
    <location>
        <position position="130"/>
    </location>
</feature>
<dbReference type="Pfam" id="PF08264">
    <property type="entry name" value="Anticodon_1"/>
    <property type="match status" value="1"/>
</dbReference>
<protein>
    <recommendedName>
        <fullName evidence="1">valine--tRNA ligase</fullName>
        <ecNumber evidence="1">6.1.1.9</ecNumber>
    </recommendedName>
    <alternativeName>
        <fullName evidence="7">Valyl-tRNA synthetase</fullName>
    </alternativeName>
</protein>
<organism evidence="9 10">
    <name type="scientific">Molothrus ater</name>
    <name type="common">Brown-headed cowbird</name>
    <dbReference type="NCBI Taxonomy" id="84834"/>
    <lineage>
        <taxon>Eukaryota</taxon>
        <taxon>Metazoa</taxon>
        <taxon>Chordata</taxon>
        <taxon>Craniata</taxon>
        <taxon>Vertebrata</taxon>
        <taxon>Euteleostomi</taxon>
        <taxon>Archelosauria</taxon>
        <taxon>Archosauria</taxon>
        <taxon>Dinosauria</taxon>
        <taxon>Saurischia</taxon>
        <taxon>Theropoda</taxon>
        <taxon>Coelurosauria</taxon>
        <taxon>Aves</taxon>
        <taxon>Neognathae</taxon>
        <taxon>Neoaves</taxon>
        <taxon>Telluraves</taxon>
        <taxon>Australaves</taxon>
        <taxon>Passeriformes</taxon>
        <taxon>Passeroidea</taxon>
        <taxon>Icteridae</taxon>
        <taxon>Molothrus</taxon>
    </lineage>
</organism>
<feature type="non-terminal residue" evidence="9">
    <location>
        <position position="1"/>
    </location>
</feature>
<keyword evidence="6" id="KW-0030">Aminoacyl-tRNA synthetase</keyword>
<dbReference type="InterPro" id="IPR002303">
    <property type="entry name" value="Valyl-tRNA_ligase"/>
</dbReference>
<dbReference type="InterPro" id="IPR009080">
    <property type="entry name" value="tRNAsynth_Ia_anticodon-bd"/>
</dbReference>
<keyword evidence="10" id="KW-1185">Reference proteome</keyword>
<proteinExistence type="predicted"/>
<evidence type="ECO:0000256" key="3">
    <source>
        <dbReference type="ARBA" id="ARBA00022741"/>
    </source>
</evidence>
<keyword evidence="3" id="KW-0547">Nucleotide-binding</keyword>
<dbReference type="Gene3D" id="1.10.730.10">
    <property type="entry name" value="Isoleucyl-tRNA Synthetase, Domain 1"/>
    <property type="match status" value="1"/>
</dbReference>
<dbReference type="GO" id="GO:0006438">
    <property type="term" value="P:valyl-tRNA aminoacylation"/>
    <property type="evidence" value="ECO:0007669"/>
    <property type="project" value="InterPro"/>
</dbReference>
<evidence type="ECO:0000256" key="1">
    <source>
        <dbReference type="ARBA" id="ARBA00013169"/>
    </source>
</evidence>
<reference evidence="9 10" key="1">
    <citation type="submission" date="2019-09" db="EMBL/GenBank/DDBJ databases">
        <title>Bird 10,000 Genomes (B10K) Project - Family phase.</title>
        <authorList>
            <person name="Zhang G."/>
        </authorList>
    </citation>
    <scope>NUCLEOTIDE SEQUENCE [LARGE SCALE GENOMIC DNA]</scope>
    <source>
        <strain evidence="9">OUT-0049</strain>
        <tissue evidence="9">Muscle</tissue>
    </source>
</reference>
<evidence type="ECO:0000256" key="4">
    <source>
        <dbReference type="ARBA" id="ARBA00022840"/>
    </source>
</evidence>
<dbReference type="EC" id="6.1.1.9" evidence="1"/>
<evidence type="ECO:0000259" key="8">
    <source>
        <dbReference type="Pfam" id="PF08264"/>
    </source>
</evidence>
<feature type="domain" description="Methionyl/Valyl/Leucyl/Isoleucyl-tRNA synthetase anticodon-binding" evidence="8">
    <location>
        <begin position="80"/>
        <end position="123"/>
    </location>
</feature>
<dbReference type="GO" id="GO:0004832">
    <property type="term" value="F:valine-tRNA ligase activity"/>
    <property type="evidence" value="ECO:0007669"/>
    <property type="project" value="UniProtKB-EC"/>
</dbReference>
<dbReference type="PANTHER" id="PTHR11946">
    <property type="entry name" value="VALYL-TRNA SYNTHETASES"/>
    <property type="match status" value="1"/>
</dbReference>
<evidence type="ECO:0000256" key="7">
    <source>
        <dbReference type="ARBA" id="ARBA00029936"/>
    </source>
</evidence>
<dbReference type="GO" id="GO:0005524">
    <property type="term" value="F:ATP binding"/>
    <property type="evidence" value="ECO:0007669"/>
    <property type="project" value="UniProtKB-KW"/>
</dbReference>